<dbReference type="InterPro" id="IPR029063">
    <property type="entry name" value="SAM-dependent_MTases_sf"/>
</dbReference>
<dbReference type="InterPro" id="IPR023397">
    <property type="entry name" value="SAM-dep_MeTrfase_MraW_recog"/>
</dbReference>
<dbReference type="NCBIfam" id="TIGR00006">
    <property type="entry name" value="16S rRNA (cytosine(1402)-N(4))-methyltransferase RsmH"/>
    <property type="match status" value="1"/>
</dbReference>
<evidence type="ECO:0000313" key="9">
    <source>
        <dbReference type="Proteomes" id="UP000182598"/>
    </source>
</evidence>
<protein>
    <recommendedName>
        <fullName evidence="7">Ribosomal RNA small subunit methyltransferase H</fullName>
        <ecNumber evidence="7">2.1.1.199</ecNumber>
    </recommendedName>
    <alternativeName>
        <fullName evidence="7">16S rRNA m(4)C1402 methyltransferase</fullName>
    </alternativeName>
    <alternativeName>
        <fullName evidence="7">rRNA (cytosine-N(4)-)-methyltransferase RsmH</fullName>
    </alternativeName>
</protein>
<dbReference type="Gene3D" id="3.40.50.150">
    <property type="entry name" value="Vaccinia Virus protein VP39"/>
    <property type="match status" value="1"/>
</dbReference>
<evidence type="ECO:0000256" key="4">
    <source>
        <dbReference type="ARBA" id="ARBA00022603"/>
    </source>
</evidence>
<accession>A0A0K6H775</accession>
<dbReference type="RefSeq" id="WP_055439298.1">
    <property type="nucleotide sequence ID" value="NZ_CYHB01000004.1"/>
</dbReference>
<dbReference type="GO" id="GO:0005737">
    <property type="term" value="C:cytoplasm"/>
    <property type="evidence" value="ECO:0007669"/>
    <property type="project" value="UniProtKB-SubCell"/>
</dbReference>
<dbReference type="PIRSF" id="PIRSF004486">
    <property type="entry name" value="MraW"/>
    <property type="match status" value="1"/>
</dbReference>
<dbReference type="InterPro" id="IPR002903">
    <property type="entry name" value="RsmH"/>
</dbReference>
<dbReference type="Proteomes" id="UP000182598">
    <property type="component" value="Unassembled WGS sequence"/>
</dbReference>
<dbReference type="PANTHER" id="PTHR11265:SF0">
    <property type="entry name" value="12S RRNA N4-METHYLCYTIDINE METHYLTRANSFERASE"/>
    <property type="match status" value="1"/>
</dbReference>
<dbReference type="AlphaFoldDB" id="A0A0K6H775"/>
<evidence type="ECO:0000256" key="7">
    <source>
        <dbReference type="HAMAP-Rule" id="MF_01007"/>
    </source>
</evidence>
<comment type="subcellular location">
    <subcellularLocation>
        <location evidence="7">Cytoplasm</location>
    </subcellularLocation>
</comment>
<feature type="binding site" evidence="7">
    <location>
        <begin position="36"/>
        <end position="38"/>
    </location>
    <ligand>
        <name>S-adenosyl-L-methionine</name>
        <dbReference type="ChEBI" id="CHEBI:59789"/>
    </ligand>
</feature>
<dbReference type="HAMAP" id="MF_01007">
    <property type="entry name" value="16SrRNA_methyltr_H"/>
    <property type="match status" value="1"/>
</dbReference>
<keyword evidence="4 7" id="KW-0489">Methyltransferase</keyword>
<evidence type="ECO:0000256" key="3">
    <source>
        <dbReference type="ARBA" id="ARBA00022552"/>
    </source>
</evidence>
<dbReference type="EC" id="2.1.1.199" evidence="7"/>
<comment type="function">
    <text evidence="7">Specifically methylates the N4 position of cytidine in position 1402 (C1402) of 16S rRNA.</text>
</comment>
<dbReference type="PANTHER" id="PTHR11265">
    <property type="entry name" value="S-ADENOSYL-METHYLTRANSFERASE MRAW"/>
    <property type="match status" value="1"/>
</dbReference>
<keyword evidence="5 7" id="KW-0808">Transferase</keyword>
<evidence type="ECO:0000313" key="8">
    <source>
        <dbReference type="EMBL" id="CUA86856.1"/>
    </source>
</evidence>
<dbReference type="GO" id="GO:0070475">
    <property type="term" value="P:rRNA base methylation"/>
    <property type="evidence" value="ECO:0007669"/>
    <property type="project" value="UniProtKB-UniRule"/>
</dbReference>
<dbReference type="SUPFAM" id="SSF81799">
    <property type="entry name" value="Putative methyltransferase TM0872, insert domain"/>
    <property type="match status" value="1"/>
</dbReference>
<dbReference type="Gene3D" id="1.10.150.170">
    <property type="entry name" value="Putative methyltransferase TM0872, insert domain"/>
    <property type="match status" value="1"/>
</dbReference>
<feature type="binding site" evidence="7">
    <location>
        <position position="56"/>
    </location>
    <ligand>
        <name>S-adenosyl-L-methionine</name>
        <dbReference type="ChEBI" id="CHEBI:59789"/>
    </ligand>
</feature>
<keyword evidence="3 7" id="KW-0698">rRNA processing</keyword>
<proteinExistence type="inferred from homology"/>
<evidence type="ECO:0000256" key="1">
    <source>
        <dbReference type="ARBA" id="ARBA00010396"/>
    </source>
</evidence>
<sequence length="316" mass="34909">MTTEAAQHVSVLLQESIEALAIKPDGIYLDATFGRGGHSRAILAQLNAQGKLYALDRDPTAIAAAEALRDDPRFTIIHTPFSRLDEVLEAQHLRGKLDGILFDLGVSSPQLDDADRGFSFMREGPLDMRMDTSCGPTAADFLNTASADEIAFVLREYGEERFAWRIAQAIVQQRDEQPLQTTRELATLIDKAVPFKDKHKHPATRSFQGIRIHINGELDEIETALTAAVSGLKPDGRLAVISFHSLEDRMVKRFMRAQAKGRDIPAGLPIRDADFDRGQTLKLIGKAIKPSAAETKLNPRARSSVLRIAARLDYES</sequence>
<evidence type="ECO:0000256" key="2">
    <source>
        <dbReference type="ARBA" id="ARBA00022490"/>
    </source>
</evidence>
<reference evidence="9" key="1">
    <citation type="submission" date="2015-08" db="EMBL/GenBank/DDBJ databases">
        <authorList>
            <person name="Varghese N."/>
        </authorList>
    </citation>
    <scope>NUCLEOTIDE SEQUENCE [LARGE SCALE GENOMIC DNA]</scope>
    <source>
        <strain evidence="9">DSM 27808</strain>
    </source>
</reference>
<feature type="binding site" evidence="7">
    <location>
        <position position="103"/>
    </location>
    <ligand>
        <name>S-adenosyl-L-methionine</name>
        <dbReference type="ChEBI" id="CHEBI:59789"/>
    </ligand>
</feature>
<gene>
    <name evidence="7" type="primary">rsmH</name>
    <name evidence="8" type="ORF">Ga0061064_1641</name>
</gene>
<dbReference type="Pfam" id="PF01795">
    <property type="entry name" value="Methyltransf_5"/>
    <property type="match status" value="1"/>
</dbReference>
<comment type="catalytic activity">
    <reaction evidence="7">
        <text>cytidine(1402) in 16S rRNA + S-adenosyl-L-methionine = N(4)-methylcytidine(1402) in 16S rRNA + S-adenosyl-L-homocysteine + H(+)</text>
        <dbReference type="Rhea" id="RHEA:42928"/>
        <dbReference type="Rhea" id="RHEA-COMP:10286"/>
        <dbReference type="Rhea" id="RHEA-COMP:10287"/>
        <dbReference type="ChEBI" id="CHEBI:15378"/>
        <dbReference type="ChEBI" id="CHEBI:57856"/>
        <dbReference type="ChEBI" id="CHEBI:59789"/>
        <dbReference type="ChEBI" id="CHEBI:74506"/>
        <dbReference type="ChEBI" id="CHEBI:82748"/>
        <dbReference type="EC" id="2.1.1.199"/>
    </reaction>
</comment>
<keyword evidence="6 7" id="KW-0949">S-adenosyl-L-methionine</keyword>
<keyword evidence="2 7" id="KW-0963">Cytoplasm</keyword>
<comment type="similarity">
    <text evidence="1 7">Belongs to the methyltransferase superfamily. RsmH family.</text>
</comment>
<dbReference type="FunFam" id="1.10.150.170:FF:000001">
    <property type="entry name" value="Ribosomal RNA small subunit methyltransferase H"/>
    <property type="match status" value="1"/>
</dbReference>
<feature type="binding site" evidence="7">
    <location>
        <position position="110"/>
    </location>
    <ligand>
        <name>S-adenosyl-L-methionine</name>
        <dbReference type="ChEBI" id="CHEBI:59789"/>
    </ligand>
</feature>
<organism evidence="8 9">
    <name type="scientific">Pseudidiomarina woesei</name>
    <dbReference type="NCBI Taxonomy" id="1381080"/>
    <lineage>
        <taxon>Bacteria</taxon>
        <taxon>Pseudomonadati</taxon>
        <taxon>Pseudomonadota</taxon>
        <taxon>Gammaproteobacteria</taxon>
        <taxon>Alteromonadales</taxon>
        <taxon>Idiomarinaceae</taxon>
        <taxon>Pseudidiomarina</taxon>
    </lineage>
</organism>
<dbReference type="EMBL" id="CYHB01000004">
    <property type="protein sequence ID" value="CUA86856.1"/>
    <property type="molecule type" value="Genomic_DNA"/>
</dbReference>
<evidence type="ECO:0000256" key="5">
    <source>
        <dbReference type="ARBA" id="ARBA00022679"/>
    </source>
</evidence>
<name>A0A0K6H775_9GAMM</name>
<dbReference type="SUPFAM" id="SSF53335">
    <property type="entry name" value="S-adenosyl-L-methionine-dependent methyltransferases"/>
    <property type="match status" value="1"/>
</dbReference>
<dbReference type="GO" id="GO:0071424">
    <property type="term" value="F:rRNA (cytosine-N4-)-methyltransferase activity"/>
    <property type="evidence" value="ECO:0007669"/>
    <property type="project" value="UniProtKB-UniRule"/>
</dbReference>
<feature type="binding site" evidence="7">
    <location>
        <position position="81"/>
    </location>
    <ligand>
        <name>S-adenosyl-L-methionine</name>
        <dbReference type="ChEBI" id="CHEBI:59789"/>
    </ligand>
</feature>
<evidence type="ECO:0000256" key="6">
    <source>
        <dbReference type="ARBA" id="ARBA00022691"/>
    </source>
</evidence>
<keyword evidence="9" id="KW-1185">Reference proteome</keyword>
<dbReference type="OrthoDB" id="9806637at2"/>